<dbReference type="AlphaFoldDB" id="A0A0A0HXW8"/>
<dbReference type="GO" id="GO:0009307">
    <property type="term" value="P:DNA restriction-modification system"/>
    <property type="evidence" value="ECO:0007669"/>
    <property type="project" value="InterPro"/>
</dbReference>
<evidence type="ECO:0000259" key="1">
    <source>
        <dbReference type="Pfam" id="PF04471"/>
    </source>
</evidence>
<evidence type="ECO:0000313" key="3">
    <source>
        <dbReference type="Proteomes" id="UP000030014"/>
    </source>
</evidence>
<protein>
    <submittedName>
        <fullName evidence="2">Restriction endonuclase</fullName>
    </submittedName>
</protein>
<feature type="domain" description="Restriction endonuclease type IV Mrr" evidence="1">
    <location>
        <begin position="1"/>
        <end position="109"/>
    </location>
</feature>
<dbReference type="Gene3D" id="3.40.1350.10">
    <property type="match status" value="1"/>
</dbReference>
<name>A0A0A0HXW8_CLOBO</name>
<evidence type="ECO:0000313" key="2">
    <source>
        <dbReference type="EMBL" id="KGM93387.1"/>
    </source>
</evidence>
<sequence>MSPREFEVFVANLFTQLGYNAKATVETCDGGKDVIATNNKEKIYIECKHWNMNNLIGREILQKLVGSAIGDDATRAIVITTSKYNKNALEYAEKVPWLELWTMKDIIKALNKIEDNKKGYVVNCLEG</sequence>
<organism evidence="2 3">
    <name type="scientific">Clostridium botulinum C/D str. DC5</name>
    <dbReference type="NCBI Taxonomy" id="1443128"/>
    <lineage>
        <taxon>Bacteria</taxon>
        <taxon>Bacillati</taxon>
        <taxon>Bacillota</taxon>
        <taxon>Clostridia</taxon>
        <taxon>Eubacteriales</taxon>
        <taxon>Clostridiaceae</taxon>
        <taxon>Clostridium</taxon>
    </lineage>
</organism>
<dbReference type="GO" id="GO:0003677">
    <property type="term" value="F:DNA binding"/>
    <property type="evidence" value="ECO:0007669"/>
    <property type="project" value="InterPro"/>
</dbReference>
<dbReference type="SUPFAM" id="SSF52980">
    <property type="entry name" value="Restriction endonuclease-like"/>
    <property type="match status" value="1"/>
</dbReference>
<accession>A0A0A0HXW8</accession>
<dbReference type="InterPro" id="IPR052906">
    <property type="entry name" value="Type_IV_Methyl-Rstrct_Enzyme"/>
</dbReference>
<dbReference type="InterPro" id="IPR011856">
    <property type="entry name" value="tRNA_endonuc-like_dom_sf"/>
</dbReference>
<dbReference type="PANTHER" id="PTHR30015">
    <property type="entry name" value="MRR RESTRICTION SYSTEM PROTEIN"/>
    <property type="match status" value="1"/>
</dbReference>
<dbReference type="PANTHER" id="PTHR30015:SF7">
    <property type="entry name" value="TYPE IV METHYL-DIRECTED RESTRICTION ENZYME ECOKMRR"/>
    <property type="match status" value="1"/>
</dbReference>
<dbReference type="InterPro" id="IPR011335">
    <property type="entry name" value="Restrct_endonuc-II-like"/>
</dbReference>
<reference evidence="2 3" key="1">
    <citation type="submission" date="2014-01" db="EMBL/GenBank/DDBJ databases">
        <title>Plasmidome dynamics in the species complex Clostridium novyi sensu lato converts strains of independent lineages into distinctly different pathogens.</title>
        <authorList>
            <person name="Skarin H."/>
            <person name="Segerman B."/>
        </authorList>
    </citation>
    <scope>NUCLEOTIDE SEQUENCE [LARGE SCALE GENOMIC DNA]</scope>
    <source>
        <strain evidence="2 3">DC5</strain>
    </source>
</reference>
<dbReference type="GO" id="GO:0015666">
    <property type="term" value="F:restriction endodeoxyribonuclease activity"/>
    <property type="evidence" value="ECO:0007669"/>
    <property type="project" value="TreeGrafter"/>
</dbReference>
<dbReference type="Proteomes" id="UP000030014">
    <property type="component" value="Unassembled WGS sequence"/>
</dbReference>
<comment type="caution">
    <text evidence="2">The sequence shown here is derived from an EMBL/GenBank/DDBJ whole genome shotgun (WGS) entry which is preliminary data.</text>
</comment>
<dbReference type="InterPro" id="IPR007560">
    <property type="entry name" value="Restrct_endonuc_IV_Mrr"/>
</dbReference>
<gene>
    <name evidence="2" type="ORF">Z955_15590</name>
</gene>
<dbReference type="Pfam" id="PF04471">
    <property type="entry name" value="Mrr_cat"/>
    <property type="match status" value="1"/>
</dbReference>
<dbReference type="EMBL" id="JDRY01000170">
    <property type="protein sequence ID" value="KGM93387.1"/>
    <property type="molecule type" value="Genomic_DNA"/>
</dbReference>
<proteinExistence type="predicted"/>